<organism evidence="4 5">
    <name type="scientific">Schizophyllum amplum</name>
    <dbReference type="NCBI Taxonomy" id="97359"/>
    <lineage>
        <taxon>Eukaryota</taxon>
        <taxon>Fungi</taxon>
        <taxon>Dikarya</taxon>
        <taxon>Basidiomycota</taxon>
        <taxon>Agaricomycotina</taxon>
        <taxon>Agaricomycetes</taxon>
        <taxon>Agaricomycetidae</taxon>
        <taxon>Agaricales</taxon>
        <taxon>Schizophyllaceae</taxon>
        <taxon>Schizophyllum</taxon>
    </lineage>
</organism>
<dbReference type="GO" id="GO:0032040">
    <property type="term" value="C:small-subunit processome"/>
    <property type="evidence" value="ECO:0007669"/>
    <property type="project" value="TreeGrafter"/>
</dbReference>
<gene>
    <name evidence="4" type="ORF">BD626DRAFT_546716</name>
</gene>
<comment type="caution">
    <text evidence="4">The sequence shown here is derived from an EMBL/GenBank/DDBJ whole genome shotgun (WGS) entry which is preliminary data.</text>
</comment>
<dbReference type="PANTHER" id="PTHR22851">
    <property type="entry name" value="U3 SMALL NUCLEOLAR RNA U3 SNORNA ASSOCIATED PROTEIN"/>
    <property type="match status" value="1"/>
</dbReference>
<dbReference type="SUPFAM" id="SSF53448">
    <property type="entry name" value="Nucleotide-diphospho-sugar transferases"/>
    <property type="match status" value="1"/>
</dbReference>
<keyword evidence="3" id="KW-0812">Transmembrane</keyword>
<feature type="region of interest" description="Disordered" evidence="2">
    <location>
        <begin position="434"/>
        <end position="459"/>
    </location>
</feature>
<feature type="transmembrane region" description="Helical" evidence="3">
    <location>
        <begin position="66"/>
        <end position="93"/>
    </location>
</feature>
<dbReference type="OrthoDB" id="108365at2759"/>
<dbReference type="InterPro" id="IPR051733">
    <property type="entry name" value="WD_repeat_DCAF13/WDSOF1"/>
</dbReference>
<dbReference type="GO" id="GO:0000462">
    <property type="term" value="P:maturation of SSU-rRNA from tricistronic rRNA transcript (SSU-rRNA, 5.8S rRNA, LSU-rRNA)"/>
    <property type="evidence" value="ECO:0007669"/>
    <property type="project" value="TreeGrafter"/>
</dbReference>
<dbReference type="EMBL" id="VDMD01000004">
    <property type="protein sequence ID" value="TRM66444.1"/>
    <property type="molecule type" value="Genomic_DNA"/>
</dbReference>
<dbReference type="Pfam" id="PF04488">
    <property type="entry name" value="Gly_transf_sug"/>
    <property type="match status" value="1"/>
</dbReference>
<feature type="region of interest" description="Disordered" evidence="2">
    <location>
        <begin position="143"/>
        <end position="180"/>
    </location>
</feature>
<name>A0A550CNX1_9AGAR</name>
<feature type="compositionally biased region" description="Basic and acidic residues" evidence="2">
    <location>
        <begin position="439"/>
        <end position="451"/>
    </location>
</feature>
<dbReference type="STRING" id="97359.A0A550CNX1"/>
<keyword evidence="3" id="KW-1133">Transmembrane helix</keyword>
<sequence length="713" mass="81239">MSSSIYYPSTGHTKSRSTQLPLFSSAFPEKLTRRRPPTPPPFLRIPLPFPRRVLVVPNPLRVHHLFVARFGVIPGTILLLFASVSLLLTVFAFGKRYGSKEKQWPTTRIPFMGDPPTLVFKRDDLQRIWDWEIASGHYPSRRPIPEQVGLAKPPRNPGVPPRKTNKFKAPPGIHPTTESDGVGAQRVYLDIQSRPPNVAYPPRPVPGSVADLDSVMDHCDFSENKYVRDCLEVLRVGAGLDNGDRVRRGEMDDWKYIFMEQPEGYNVSLSAPAGADSPITALANDGDPNTSPPIEQHPYAALPEPCDPENPRLFHMFWTGPFTDKPYMALLSFLFTQNTGLHLDEFPLTSACRPQFWLWINPGPAAAVPNPNAVRDMFDGLKDNPWAAPFLHPRFHDVIHFKMWNTTEQLDGVPELADEWRHLDTLFNSGGHVVNVPAQKKDSSSASAEKKEDDDDVLNRLGSKSASSYDRLSVILSDMARFVLCHRFGGIYLDADTIFLRDWEELWGWKGAFAYRWSRLPKYNTAVLKLNKQSALGTFLFRTALQNNLDFHPMTISRYTKDAYLEPLLLRLPDALFDSAWLNTEDFQRDRPPQPYLTDFSEFFDTPASSSGAPMALGAEGFYKGAYSYHFHNYWWKPFDPARNWPDLGERFISGERQARATLRASGAHLKPEGEERVSDDKRDLDWSTVLKRTFEAYIRGERPNMYGEWIRW</sequence>
<evidence type="ECO:0000256" key="3">
    <source>
        <dbReference type="SAM" id="Phobius"/>
    </source>
</evidence>
<evidence type="ECO:0000313" key="4">
    <source>
        <dbReference type="EMBL" id="TRM66444.1"/>
    </source>
</evidence>
<dbReference type="InterPro" id="IPR007577">
    <property type="entry name" value="GlycoTrfase_DXD_sugar-bd_CS"/>
</dbReference>
<keyword evidence="3" id="KW-0472">Membrane</keyword>
<dbReference type="InterPro" id="IPR029044">
    <property type="entry name" value="Nucleotide-diphossugar_trans"/>
</dbReference>
<evidence type="ECO:0000313" key="5">
    <source>
        <dbReference type="Proteomes" id="UP000320762"/>
    </source>
</evidence>
<keyword evidence="5" id="KW-1185">Reference proteome</keyword>
<proteinExistence type="inferred from homology"/>
<protein>
    <recommendedName>
        <fullName evidence="6">Glycosyltransferase family 32 protein</fullName>
    </recommendedName>
</protein>
<dbReference type="Gene3D" id="3.90.550.20">
    <property type="match status" value="1"/>
</dbReference>
<evidence type="ECO:0008006" key="6">
    <source>
        <dbReference type="Google" id="ProtNLM"/>
    </source>
</evidence>
<comment type="similarity">
    <text evidence="1">Belongs to the glycosyltransferase 32 family.</text>
</comment>
<evidence type="ECO:0000256" key="1">
    <source>
        <dbReference type="ARBA" id="ARBA00009003"/>
    </source>
</evidence>
<dbReference type="PANTHER" id="PTHR22851:SF1">
    <property type="entry name" value="GLYCOSYLTRANSFERASE FAMILY 32 PROTEIN"/>
    <property type="match status" value="1"/>
</dbReference>
<reference evidence="4 5" key="1">
    <citation type="journal article" date="2019" name="New Phytol.">
        <title>Comparative genomics reveals unique wood-decay strategies and fruiting body development in the Schizophyllaceae.</title>
        <authorList>
            <person name="Almasi E."/>
            <person name="Sahu N."/>
            <person name="Krizsan K."/>
            <person name="Balint B."/>
            <person name="Kovacs G.M."/>
            <person name="Kiss B."/>
            <person name="Cseklye J."/>
            <person name="Drula E."/>
            <person name="Henrissat B."/>
            <person name="Nagy I."/>
            <person name="Chovatia M."/>
            <person name="Adam C."/>
            <person name="LaButti K."/>
            <person name="Lipzen A."/>
            <person name="Riley R."/>
            <person name="Grigoriev I.V."/>
            <person name="Nagy L.G."/>
        </authorList>
    </citation>
    <scope>NUCLEOTIDE SEQUENCE [LARGE SCALE GENOMIC DNA]</scope>
    <source>
        <strain evidence="4 5">NL-1724</strain>
    </source>
</reference>
<accession>A0A550CNX1</accession>
<dbReference type="AlphaFoldDB" id="A0A550CNX1"/>
<dbReference type="Proteomes" id="UP000320762">
    <property type="component" value="Unassembled WGS sequence"/>
</dbReference>
<evidence type="ECO:0000256" key="2">
    <source>
        <dbReference type="SAM" id="MobiDB-lite"/>
    </source>
</evidence>